<reference evidence="1" key="1">
    <citation type="submission" date="2021-02" db="EMBL/GenBank/DDBJ databases">
        <authorList>
            <person name="Dougan E. K."/>
            <person name="Rhodes N."/>
            <person name="Thang M."/>
            <person name="Chan C."/>
        </authorList>
    </citation>
    <scope>NUCLEOTIDE SEQUENCE</scope>
</reference>
<dbReference type="SUPFAM" id="SSF51735">
    <property type="entry name" value="NAD(P)-binding Rossmann-fold domains"/>
    <property type="match status" value="1"/>
</dbReference>
<evidence type="ECO:0000313" key="2">
    <source>
        <dbReference type="Proteomes" id="UP000626109"/>
    </source>
</evidence>
<dbReference type="EMBL" id="CAJNNW010008786">
    <property type="protein sequence ID" value="CAE8650379.1"/>
    <property type="molecule type" value="Genomic_DNA"/>
</dbReference>
<dbReference type="AlphaFoldDB" id="A0A813IG94"/>
<dbReference type="Pfam" id="PF00106">
    <property type="entry name" value="adh_short"/>
    <property type="match status" value="1"/>
</dbReference>
<dbReference type="GO" id="GO:0010304">
    <property type="term" value="P:PSII associated light-harvesting complex II catabolic process"/>
    <property type="evidence" value="ECO:0007669"/>
    <property type="project" value="TreeGrafter"/>
</dbReference>
<dbReference type="InterPro" id="IPR052625">
    <property type="entry name" value="Chl_b_Red"/>
</dbReference>
<gene>
    <name evidence="1" type="ORF">PGLA2088_LOCUS8213</name>
</gene>
<dbReference type="InterPro" id="IPR036291">
    <property type="entry name" value="NAD(P)-bd_dom_sf"/>
</dbReference>
<dbReference type="CDD" id="cd05233">
    <property type="entry name" value="SDR_c"/>
    <property type="match status" value="1"/>
</dbReference>
<comment type="caution">
    <text evidence="1">The sequence shown here is derived from an EMBL/GenBank/DDBJ whole genome shotgun (WGS) entry which is preliminary data.</text>
</comment>
<dbReference type="PANTHER" id="PTHR24314">
    <property type="entry name" value="NON-SPECIFIC LIPID TRANSFER PROTEIN-RELATED"/>
    <property type="match status" value="1"/>
</dbReference>
<dbReference type="PANTHER" id="PTHR24314:SF21">
    <property type="entry name" value="CHLOROPHYLL(IDE) B REDUCTASE NYC1, CHLOROPLASTIC-RELATED"/>
    <property type="match status" value="1"/>
</dbReference>
<protein>
    <recommendedName>
        <fullName evidence="3">Protochlorophyllide reductase</fullName>
    </recommendedName>
</protein>
<evidence type="ECO:0008006" key="3">
    <source>
        <dbReference type="Google" id="ProtNLM"/>
    </source>
</evidence>
<dbReference type="GO" id="GO:0034256">
    <property type="term" value="F:chlorophyll(ide) b reductase activity"/>
    <property type="evidence" value="ECO:0007669"/>
    <property type="project" value="TreeGrafter"/>
</dbReference>
<dbReference type="GO" id="GO:0015996">
    <property type="term" value="P:chlorophyll catabolic process"/>
    <property type="evidence" value="ECO:0007669"/>
    <property type="project" value="TreeGrafter"/>
</dbReference>
<dbReference type="Proteomes" id="UP000626109">
    <property type="component" value="Unassembled WGS sequence"/>
</dbReference>
<name>A0A813IG94_POLGL</name>
<dbReference type="PRINTS" id="PR00081">
    <property type="entry name" value="GDHRDH"/>
</dbReference>
<dbReference type="Gene3D" id="3.40.50.720">
    <property type="entry name" value="NAD(P)-binding Rossmann-like Domain"/>
    <property type="match status" value="1"/>
</dbReference>
<proteinExistence type="predicted"/>
<sequence length="406" mass="42216">MSGFVMSSASSSAFAAAGGLAAPRSPAAPLSSASPQVRPAALLEAAPSSSSSSSGRLLAAGLALGALASAKKLRGVAGLRASGSRAGRRSAVARMANTPVVAGIVITGGAAGVGYAYADEFVKRGHRVVICDIKDPSTAVNAIRKKYEHQAAVTGTIDGTMCDVSELDSINQLVDFAKQKIGTVHYWINNAGINGSRRRFTEIDARTIEAVVKVNLGGILLCTHAAMRMMEEQKGVTGHVFNTVGSGVKGGGTPGYVAYGATKRGLPQMTDSLVAEIEKGVQGYDIEPTPGKACCHVLSPGMVFTDLLLNDSTPELRKFPFGVLAAQPEEVALDLVPKILKVSGNGKSLEFLTPDKILGKFFQRFALGQKSEYIDDDGNVIKVPGAQYNDSGVRILYDGMVGGSGR</sequence>
<evidence type="ECO:0000313" key="1">
    <source>
        <dbReference type="EMBL" id="CAE8650379.1"/>
    </source>
</evidence>
<accession>A0A813IG94</accession>
<organism evidence="1 2">
    <name type="scientific">Polarella glacialis</name>
    <name type="common">Dinoflagellate</name>
    <dbReference type="NCBI Taxonomy" id="89957"/>
    <lineage>
        <taxon>Eukaryota</taxon>
        <taxon>Sar</taxon>
        <taxon>Alveolata</taxon>
        <taxon>Dinophyceae</taxon>
        <taxon>Suessiales</taxon>
        <taxon>Suessiaceae</taxon>
        <taxon>Polarella</taxon>
    </lineage>
</organism>
<dbReference type="InterPro" id="IPR002347">
    <property type="entry name" value="SDR_fam"/>
</dbReference>